<accession>A0A0E3WPI2</accession>
<dbReference type="PANTHER" id="PTHR22990:SF15">
    <property type="entry name" value="F-BOX ONLY PROTEIN 10"/>
    <property type="match status" value="1"/>
</dbReference>
<dbReference type="SMART" id="SM00710">
    <property type="entry name" value="PbH1"/>
    <property type="match status" value="10"/>
</dbReference>
<proteinExistence type="predicted"/>
<keyword evidence="3" id="KW-0833">Ubl conjugation pathway</keyword>
<dbReference type="PANTHER" id="PTHR22990">
    <property type="entry name" value="F-BOX ONLY PROTEIN"/>
    <property type="match status" value="1"/>
</dbReference>
<dbReference type="Pfam" id="PF05048">
    <property type="entry name" value="NosD"/>
    <property type="match status" value="2"/>
</dbReference>
<sequence length="1001" mass="107236">MKLNIRMLLLLTVFICSFCTGNAYGLTPTNSPNDALFYPALSFDPQPPFYPGEKVVVTADVSAPTSGIAIEITSSSRSIYGSGLTDASGKYTTECIIPNDFFESFPLADSIYVSAKSVWNTNTGTETGYSLDYDCKIVPKHTITVDDSGGCDYTSIQDAIDNNIVSDLTIIVYPGVYKESLKFYGPLNLKTYSSSPEDTVIESEGYAIDLSDIDRSGFGSGVEVSISGFTIKGAKAGIYEEGDMEDTSDPLDVTIENNVIEDGNYGVRLAGDFATIRNNTLQNNNCGLYLIRCSPCEVIENNFIENDVGLETRDCAVGVKNNLFTKNELAITSQYEGPQIINNIIRDNKAGFSLGDTSETLVASNIIEGNLYYGIDCALASGAKIYDNYFNNTINSIGVTVPDISFSIEASKGPNIVGGPSIGGNFWGKPDGTGFSQTNPDTDMDGFCDEPYNLNDYAIDYLPLKKLPLQTITVDDSGGCDYTSIQEAINDNIDVSGITIIVYPGVYKESLKFFGPFNLKTHSSNPEDTIIESEGYAIDLSDIGWSGTGSEFSISGFTIKGAKAGIYEEGDMGDSGDVLVGTIENNVIVNGNYGIRLAGDLATIRNNTLQNNACGLYLIRCDPSEVIENDFIENDIGLETWDCSVVVKNNLFTKNELAITSVYAGPQITDNIIRDNKAGISVGSTSGTLITSNVIEGNLGYGVDCPFVQGETKIYNNYFNNDVNITAYPYNSLTLNIGISNGPNIIGGPSIGGNFWGKPDGTGFSQICPDDDNDGFCDESYILDEFAIDYLPLKEIIPDTTSPVIDSVVLFPANTTSGSTITISVNATDNVEVTEVTAGDIQLTKTDGRWKGSIIASSSVGSYSLQITAKDAAGNTAVTSTPYNVVQLSGGANIAVSPRSSSVAAGNTVSLSIKVKNTQNIDDMFKVHIIVSELPTSYQADLSWFDWTETAVSLKAGEEVLIPVEVTVPDGTAAGRKLFRTNVNSETSSITVFDTGYIVIS</sequence>
<evidence type="ECO:0000313" key="6">
    <source>
        <dbReference type="Proteomes" id="UP000033063"/>
    </source>
</evidence>
<evidence type="ECO:0000256" key="1">
    <source>
        <dbReference type="ARBA" id="ARBA00004906"/>
    </source>
</evidence>
<dbReference type="Gene3D" id="2.60.40.10">
    <property type="entry name" value="Immunoglobulins"/>
    <property type="match status" value="1"/>
</dbReference>
<keyword evidence="2" id="KW-0677">Repeat</keyword>
<organism evidence="5 6">
    <name type="scientific">Methanosarcina mazei LYC</name>
    <dbReference type="NCBI Taxonomy" id="1434114"/>
    <lineage>
        <taxon>Archaea</taxon>
        <taxon>Methanobacteriati</taxon>
        <taxon>Methanobacteriota</taxon>
        <taxon>Stenosarchaea group</taxon>
        <taxon>Methanomicrobia</taxon>
        <taxon>Methanosarcinales</taxon>
        <taxon>Methanosarcinaceae</taxon>
        <taxon>Methanosarcina</taxon>
    </lineage>
</organism>
<evidence type="ECO:0000256" key="2">
    <source>
        <dbReference type="ARBA" id="ARBA00022737"/>
    </source>
</evidence>
<evidence type="ECO:0000313" key="5">
    <source>
        <dbReference type="EMBL" id="AKB69090.1"/>
    </source>
</evidence>
<comment type="pathway">
    <text evidence="1">Protein modification; protein ubiquitination.</text>
</comment>
<dbReference type="SUPFAM" id="SSF51126">
    <property type="entry name" value="Pectin lyase-like"/>
    <property type="match status" value="2"/>
</dbReference>
<dbReference type="InterPro" id="IPR012334">
    <property type="entry name" value="Pectin_lyas_fold"/>
</dbReference>
<dbReference type="HOGENOM" id="CLU_299500_0_0_2"/>
<dbReference type="InterPro" id="IPR011050">
    <property type="entry name" value="Pectin_lyase_fold/virulence"/>
</dbReference>
<evidence type="ECO:0000256" key="3">
    <source>
        <dbReference type="ARBA" id="ARBA00022786"/>
    </source>
</evidence>
<dbReference type="InterPro" id="IPR013783">
    <property type="entry name" value="Ig-like_fold"/>
</dbReference>
<protein>
    <submittedName>
        <fullName evidence="5">Cell surface protein</fullName>
    </submittedName>
</protein>
<gene>
    <name evidence="5" type="ORF">MSMAL_2547</name>
</gene>
<dbReference type="EMBL" id="CP009513">
    <property type="protein sequence ID" value="AKB69090.1"/>
    <property type="molecule type" value="Genomic_DNA"/>
</dbReference>
<name>A0A0E3WPI2_METMZ</name>
<dbReference type="RefSeq" id="WP_048040968.1">
    <property type="nucleotide sequence ID" value="NZ_CP009513.1"/>
</dbReference>
<dbReference type="InterPro" id="IPR006626">
    <property type="entry name" value="PbH1"/>
</dbReference>
<dbReference type="GeneID" id="24878854"/>
<dbReference type="InterPro" id="IPR022441">
    <property type="entry name" value="Para_beta_helix_rpt-2"/>
</dbReference>
<dbReference type="Gene3D" id="2.160.20.10">
    <property type="entry name" value="Single-stranded right-handed beta-helix, Pectin lyase-like"/>
    <property type="match status" value="2"/>
</dbReference>
<reference evidence="5 6" key="1">
    <citation type="submission" date="2014-07" db="EMBL/GenBank/DDBJ databases">
        <title>Methanogenic archaea and the global carbon cycle.</title>
        <authorList>
            <person name="Henriksen J.R."/>
            <person name="Luke J."/>
            <person name="Reinhart S."/>
            <person name="Benedict M.N."/>
            <person name="Youngblut N.D."/>
            <person name="Metcalf M.E."/>
            <person name="Whitaker R.J."/>
            <person name="Metcalf W.W."/>
        </authorList>
    </citation>
    <scope>NUCLEOTIDE SEQUENCE [LARGE SCALE GENOMIC DNA]</scope>
    <source>
        <strain evidence="5 6">LYC</strain>
    </source>
</reference>
<dbReference type="InterPro" id="IPR007742">
    <property type="entry name" value="NosD_dom"/>
</dbReference>
<dbReference type="NCBIfam" id="TIGR03804">
    <property type="entry name" value="para_beta_helix"/>
    <property type="match status" value="3"/>
</dbReference>
<feature type="domain" description="Periplasmic copper-binding protein NosD beta helix" evidence="4">
    <location>
        <begin position="579"/>
        <end position="761"/>
    </location>
</feature>
<dbReference type="Proteomes" id="UP000033063">
    <property type="component" value="Chromosome"/>
</dbReference>
<dbReference type="AlphaFoldDB" id="A0A0E3WPI2"/>
<dbReference type="PATRIC" id="fig|1434114.4.peg.3221"/>
<dbReference type="InterPro" id="IPR051550">
    <property type="entry name" value="SCF-Subunits/Alg-Epimerases"/>
</dbReference>
<feature type="domain" description="Periplasmic copper-binding protein NosD beta helix" evidence="4">
    <location>
        <begin position="234"/>
        <end position="432"/>
    </location>
</feature>
<evidence type="ECO:0000259" key="4">
    <source>
        <dbReference type="Pfam" id="PF05048"/>
    </source>
</evidence>